<accession>A0A1G6GLN7</accession>
<gene>
    <name evidence="2" type="ORF">SAMN05421737_101228</name>
</gene>
<dbReference type="OrthoDB" id="2679997at2"/>
<reference evidence="3" key="1">
    <citation type="submission" date="2016-09" db="EMBL/GenBank/DDBJ databases">
        <authorList>
            <person name="Varghese N."/>
            <person name="Submissions S."/>
        </authorList>
    </citation>
    <scope>NUCLEOTIDE SEQUENCE [LARGE SCALE GENOMIC DNA]</scope>
    <source>
        <strain evidence="3">25nlg</strain>
    </source>
</reference>
<dbReference type="RefSeq" id="WP_090774456.1">
    <property type="nucleotide sequence ID" value="NZ_FMYM01000001.1"/>
</dbReference>
<dbReference type="AlphaFoldDB" id="A0A1G6GLN7"/>
<evidence type="ECO:0000313" key="3">
    <source>
        <dbReference type="Proteomes" id="UP000242662"/>
    </source>
</evidence>
<proteinExistence type="predicted"/>
<keyword evidence="3" id="KW-1185">Reference proteome</keyword>
<evidence type="ECO:0000256" key="1">
    <source>
        <dbReference type="SAM" id="Coils"/>
    </source>
</evidence>
<dbReference type="STRING" id="1464122.SAMN05421737_101228"/>
<keyword evidence="1" id="KW-0175">Coiled coil</keyword>
<dbReference type="Proteomes" id="UP000242662">
    <property type="component" value="Unassembled WGS sequence"/>
</dbReference>
<feature type="coiled-coil region" evidence="1">
    <location>
        <begin position="34"/>
        <end position="61"/>
    </location>
</feature>
<sequence>MSQHEQCMLDPSVIQMKQQLLHFRSEMVRQDRLLKQVEKKLHERERAIAELTERLAELTEHSTVIDEGENKEHASIQTTPLIHPFFTYSVIMPTLPEESLLIKGHFVIKNEGSVPLTEPIICLSFNHAEDANLSGKIKRHHSNKKKDYQISREGVMDAWHYVEENAEKIAKETGEYWLRPPVNTLSPGKELVFSDFEITVPTKTNISHTVQVYGFVYSSELPSGQQAANVVTLTRV</sequence>
<evidence type="ECO:0000313" key="2">
    <source>
        <dbReference type="EMBL" id="SDB82921.1"/>
    </source>
</evidence>
<protein>
    <submittedName>
        <fullName evidence="2">Uncharacterized protein</fullName>
    </submittedName>
</protein>
<organism evidence="2 3">
    <name type="scientific">Shouchella lonarensis</name>
    <dbReference type="NCBI Taxonomy" id="1464122"/>
    <lineage>
        <taxon>Bacteria</taxon>
        <taxon>Bacillati</taxon>
        <taxon>Bacillota</taxon>
        <taxon>Bacilli</taxon>
        <taxon>Bacillales</taxon>
        <taxon>Bacillaceae</taxon>
        <taxon>Shouchella</taxon>
    </lineage>
</organism>
<dbReference type="EMBL" id="FMYM01000001">
    <property type="protein sequence ID" value="SDB82921.1"/>
    <property type="molecule type" value="Genomic_DNA"/>
</dbReference>
<name>A0A1G6GLN7_9BACI</name>